<proteinExistence type="predicted"/>
<comment type="caution">
    <text evidence="2">The sequence shown here is derived from an EMBL/GenBank/DDBJ whole genome shotgun (WGS) entry which is preliminary data.</text>
</comment>
<keyword evidence="1" id="KW-0472">Membrane</keyword>
<evidence type="ECO:0000256" key="1">
    <source>
        <dbReference type="SAM" id="Phobius"/>
    </source>
</evidence>
<sequence>MHYIWTIASKDILESLSNKLIISLILSMGFMLLMPKLMGLMLVPPEIPVLVYDPGDSRLTTELEDSDQYQVQRARSLTEVEQVIGSMGFGLGVEFGLAIPDDLDQVLEAGGQPELDGNVAWANRRKATQLKIDFEEDFEEMVGQPVRINIEGNIVYPPSDSGLWLLMVT</sequence>
<keyword evidence="1" id="KW-1133">Transmembrane helix</keyword>
<evidence type="ECO:0000313" key="2">
    <source>
        <dbReference type="EMBL" id="GAF88193.1"/>
    </source>
</evidence>
<dbReference type="EMBL" id="BARS01019193">
    <property type="protein sequence ID" value="GAF88193.1"/>
    <property type="molecule type" value="Genomic_DNA"/>
</dbReference>
<dbReference type="AlphaFoldDB" id="X0T3X7"/>
<accession>X0T3X7</accession>
<keyword evidence="1" id="KW-0812">Transmembrane</keyword>
<feature type="non-terminal residue" evidence="2">
    <location>
        <position position="169"/>
    </location>
</feature>
<name>X0T3X7_9ZZZZ</name>
<protein>
    <submittedName>
        <fullName evidence="2">Uncharacterized protein</fullName>
    </submittedName>
</protein>
<reference evidence="2" key="1">
    <citation type="journal article" date="2014" name="Front. Microbiol.">
        <title>High frequency of phylogenetically diverse reductive dehalogenase-homologous genes in deep subseafloor sedimentary metagenomes.</title>
        <authorList>
            <person name="Kawai M."/>
            <person name="Futagami T."/>
            <person name="Toyoda A."/>
            <person name="Takaki Y."/>
            <person name="Nishi S."/>
            <person name="Hori S."/>
            <person name="Arai W."/>
            <person name="Tsubouchi T."/>
            <person name="Morono Y."/>
            <person name="Uchiyama I."/>
            <person name="Ito T."/>
            <person name="Fujiyama A."/>
            <person name="Inagaki F."/>
            <person name="Takami H."/>
        </authorList>
    </citation>
    <scope>NUCLEOTIDE SEQUENCE</scope>
    <source>
        <strain evidence="2">Expedition CK06-06</strain>
    </source>
</reference>
<feature type="transmembrane region" description="Helical" evidence="1">
    <location>
        <begin position="20"/>
        <end position="43"/>
    </location>
</feature>
<organism evidence="2">
    <name type="scientific">marine sediment metagenome</name>
    <dbReference type="NCBI Taxonomy" id="412755"/>
    <lineage>
        <taxon>unclassified sequences</taxon>
        <taxon>metagenomes</taxon>
        <taxon>ecological metagenomes</taxon>
    </lineage>
</organism>
<gene>
    <name evidence="2" type="ORF">S01H1_31135</name>
</gene>